<dbReference type="Proteomes" id="UP001597173">
    <property type="component" value="Unassembled WGS sequence"/>
</dbReference>
<evidence type="ECO:0000259" key="9">
    <source>
        <dbReference type="Pfam" id="PF22692"/>
    </source>
</evidence>
<reference evidence="11" key="1">
    <citation type="journal article" date="2019" name="Int. J. Syst. Evol. Microbiol.">
        <title>The Global Catalogue of Microorganisms (GCM) 10K type strain sequencing project: providing services to taxonomists for standard genome sequencing and annotation.</title>
        <authorList>
            <consortium name="The Broad Institute Genomics Platform"/>
            <consortium name="The Broad Institute Genome Sequencing Center for Infectious Disease"/>
            <person name="Wu L."/>
            <person name="Ma J."/>
        </authorList>
    </citation>
    <scope>NUCLEOTIDE SEQUENCE [LARGE SCALE GENOMIC DNA]</scope>
    <source>
        <strain evidence="11">CCUG 55609</strain>
    </source>
</reference>
<dbReference type="RefSeq" id="WP_374838743.1">
    <property type="nucleotide sequence ID" value="NZ_JBHEEW010000007.1"/>
</dbReference>
<dbReference type="Pfam" id="PF06429">
    <property type="entry name" value="Flg_bbr_C"/>
    <property type="match status" value="1"/>
</dbReference>
<evidence type="ECO:0000256" key="5">
    <source>
        <dbReference type="RuleBase" id="RU362116"/>
    </source>
</evidence>
<evidence type="ECO:0000313" key="11">
    <source>
        <dbReference type="Proteomes" id="UP001597173"/>
    </source>
</evidence>
<keyword evidence="11" id="KW-1185">Reference proteome</keyword>
<feature type="domain" description="Flagellar hook protein FlgE D2" evidence="8">
    <location>
        <begin position="247"/>
        <end position="332"/>
    </location>
</feature>
<dbReference type="PANTHER" id="PTHR30435">
    <property type="entry name" value="FLAGELLAR PROTEIN"/>
    <property type="match status" value="1"/>
</dbReference>
<dbReference type="PRINTS" id="PR01005">
    <property type="entry name" value="FLGHOOKAP1"/>
</dbReference>
<comment type="caution">
    <text evidence="10">The sequence shown here is derived from an EMBL/GenBank/DDBJ whole genome shotgun (WGS) entry which is preliminary data.</text>
</comment>
<comment type="function">
    <text evidence="5">A flexible structure which links the flagellar filament to the drive apparatus in the basal body.</text>
</comment>
<evidence type="ECO:0000256" key="4">
    <source>
        <dbReference type="ARBA" id="ARBA00023143"/>
    </source>
</evidence>
<evidence type="ECO:0000256" key="1">
    <source>
        <dbReference type="ARBA" id="ARBA00004117"/>
    </source>
</evidence>
<dbReference type="Gene3D" id="2.60.98.20">
    <property type="entry name" value="Flagellar hook protein FlgE"/>
    <property type="match status" value="1"/>
</dbReference>
<dbReference type="Pfam" id="PF00460">
    <property type="entry name" value="Flg_bb_rod"/>
    <property type="match status" value="1"/>
</dbReference>
<proteinExistence type="inferred from homology"/>
<keyword evidence="10" id="KW-0966">Cell projection</keyword>
<comment type="subcellular location">
    <subcellularLocation>
        <location evidence="1 5">Bacterial flagellum basal body</location>
    </subcellularLocation>
</comment>
<dbReference type="InterPro" id="IPR001444">
    <property type="entry name" value="Flag_bb_rod_N"/>
</dbReference>
<dbReference type="Pfam" id="PF22692">
    <property type="entry name" value="LlgE_F_G_D1"/>
    <property type="match status" value="1"/>
</dbReference>
<feature type="domain" description="Flagellar hook protein FlgE/F/G-like D1" evidence="9">
    <location>
        <begin position="84"/>
        <end position="136"/>
    </location>
</feature>
<feature type="domain" description="Flagellar basal body rod protein N-terminal" evidence="6">
    <location>
        <begin position="7"/>
        <end position="37"/>
    </location>
</feature>
<keyword evidence="10" id="KW-0969">Cilium</keyword>
<dbReference type="InterPro" id="IPR011491">
    <property type="entry name" value="FlgE_D2"/>
</dbReference>
<evidence type="ECO:0000259" key="7">
    <source>
        <dbReference type="Pfam" id="PF06429"/>
    </source>
</evidence>
<accession>A0ABW3YWY0</accession>
<sequence length="519" mass="53905">MSLYGTMRTGVSGMNAQANRLSTVADNIANANTTGYKKASTQFSSLILPSTGGAYNSGGVTTDVRYSISQQGTFTYTTSATDLAINGQGFFIVTGADGVEYLTRAGAFTVMDDGTMVNSAGFKLMGYEYSSTDDPTIVVNGFDGLKEINLASGSLTATGSTAGALDANLPSNEPVGYKKTTSLVAYDSQGNTRLLDYIYTKTADNTWTVDVQYNGVSIMNQPFHASTKSAASGNLDPAALVGDVVTNTATAYDSTGAARTLTYNYTKTATGWDVEVLDGVTSLGTSSLTFDASGKLTSGGAMLTAASGTLDPLRIDFNAITQEPGASSTSAMVDGNATAAGGPITLTFDSKGKLFNPASLRTQGLTINGATLAPLDISIAGSTQLNSDFNVSNGKINGNSASKVIGYEISADGVVSLKYNNGELEPKYRIAMANVQSPDNLKPLPGNIYSQSNDSGVIVMGYAGNSSYGSILSGALEDSNVDIAEELTSMIEAQRNYTANSKVFQTGSELMDVLVNLKR</sequence>
<dbReference type="Pfam" id="PF07559">
    <property type="entry name" value="FlgE_D2"/>
    <property type="match status" value="2"/>
</dbReference>
<keyword evidence="10" id="KW-0282">Flagellum</keyword>
<gene>
    <name evidence="10" type="ORF">ACFQ33_11100</name>
</gene>
<dbReference type="InterPro" id="IPR053967">
    <property type="entry name" value="LlgE_F_G-like_D1"/>
</dbReference>
<dbReference type="PROSITE" id="PS00588">
    <property type="entry name" value="FLAGELLA_BB_ROD"/>
    <property type="match status" value="1"/>
</dbReference>
<keyword evidence="4 5" id="KW-0975">Bacterial flagellum</keyword>
<organism evidence="10 11">
    <name type="scientific">Mycoplana ramosa</name>
    <name type="common">Mycoplana bullata</name>
    <dbReference type="NCBI Taxonomy" id="40837"/>
    <lineage>
        <taxon>Bacteria</taxon>
        <taxon>Pseudomonadati</taxon>
        <taxon>Pseudomonadota</taxon>
        <taxon>Alphaproteobacteria</taxon>
        <taxon>Hyphomicrobiales</taxon>
        <taxon>Rhizobiaceae</taxon>
        <taxon>Mycoplana</taxon>
    </lineage>
</organism>
<dbReference type="InterPro" id="IPR020013">
    <property type="entry name" value="Flagellar_FlgE/F/G"/>
</dbReference>
<evidence type="ECO:0000259" key="6">
    <source>
        <dbReference type="Pfam" id="PF00460"/>
    </source>
</evidence>
<protein>
    <recommendedName>
        <fullName evidence="3 5">Flagellar hook protein FlgE</fullName>
    </recommendedName>
</protein>
<evidence type="ECO:0000256" key="3">
    <source>
        <dbReference type="ARBA" id="ARBA00019015"/>
    </source>
</evidence>
<evidence type="ECO:0000313" key="10">
    <source>
        <dbReference type="EMBL" id="MFD1328439.1"/>
    </source>
</evidence>
<dbReference type="PANTHER" id="PTHR30435:SF1">
    <property type="entry name" value="FLAGELLAR HOOK PROTEIN FLGE"/>
    <property type="match status" value="1"/>
</dbReference>
<dbReference type="InterPro" id="IPR037058">
    <property type="entry name" value="Falgellar_hook_FlgE_sf"/>
</dbReference>
<dbReference type="EMBL" id="JBHTNF010000005">
    <property type="protein sequence ID" value="MFD1328439.1"/>
    <property type="molecule type" value="Genomic_DNA"/>
</dbReference>
<dbReference type="NCBIfam" id="TIGR03506">
    <property type="entry name" value="FlgEFG_subfam"/>
    <property type="match status" value="2"/>
</dbReference>
<dbReference type="InterPro" id="IPR010930">
    <property type="entry name" value="Flg_bb/hook_C_dom"/>
</dbReference>
<dbReference type="InterPro" id="IPR002371">
    <property type="entry name" value="FlgK"/>
</dbReference>
<feature type="domain" description="Flagellar hook protein FlgE D2" evidence="8">
    <location>
        <begin position="166"/>
        <end position="228"/>
    </location>
</feature>
<name>A0ABW3YWY0_MYCRA</name>
<evidence type="ECO:0000256" key="2">
    <source>
        <dbReference type="ARBA" id="ARBA00009677"/>
    </source>
</evidence>
<dbReference type="InterPro" id="IPR037925">
    <property type="entry name" value="FlgE/F/G-like"/>
</dbReference>
<feature type="domain" description="Flagellar basal-body/hook protein C-terminal" evidence="7">
    <location>
        <begin position="473"/>
        <end position="517"/>
    </location>
</feature>
<dbReference type="SUPFAM" id="SSF117143">
    <property type="entry name" value="Flagellar hook protein flgE"/>
    <property type="match status" value="3"/>
</dbReference>
<dbReference type="InterPro" id="IPR019776">
    <property type="entry name" value="Flagellar_basal_body_rod_CS"/>
</dbReference>
<comment type="similarity">
    <text evidence="2 5">Belongs to the flagella basal body rod proteins family.</text>
</comment>
<evidence type="ECO:0000259" key="8">
    <source>
        <dbReference type="Pfam" id="PF07559"/>
    </source>
</evidence>